<keyword evidence="2" id="KW-0732">Signal</keyword>
<keyword evidence="4" id="KW-1185">Reference proteome</keyword>
<evidence type="ECO:0000313" key="3">
    <source>
        <dbReference type="EMBL" id="MED6129502.1"/>
    </source>
</evidence>
<evidence type="ECO:0000256" key="2">
    <source>
        <dbReference type="SAM" id="SignalP"/>
    </source>
</evidence>
<dbReference type="Proteomes" id="UP001341840">
    <property type="component" value="Unassembled WGS sequence"/>
</dbReference>
<evidence type="ECO:0000313" key="4">
    <source>
        <dbReference type="Proteomes" id="UP001341840"/>
    </source>
</evidence>
<feature type="signal peptide" evidence="2">
    <location>
        <begin position="1"/>
        <end position="26"/>
    </location>
</feature>
<feature type="chain" id="PRO_5046551893" description="Transmembrane protein" evidence="2">
    <location>
        <begin position="27"/>
        <end position="118"/>
    </location>
</feature>
<feature type="compositionally biased region" description="Pro residues" evidence="1">
    <location>
        <begin position="103"/>
        <end position="118"/>
    </location>
</feature>
<evidence type="ECO:0008006" key="5">
    <source>
        <dbReference type="Google" id="ProtNLM"/>
    </source>
</evidence>
<sequence>MTKTKAHQLSFLLFCFLTSSLLFVLSDELSEEKLSIPTQNMVLHELDQWTRTKRENDDDYPTTPLGYDPSMRHPPPTAGPLRHLERPIFEKDPTYEPKQPRHQTPPPVVSRPPPEPTS</sequence>
<proteinExistence type="predicted"/>
<name>A0ABU6RZB2_9FABA</name>
<accession>A0ABU6RZB2</accession>
<protein>
    <recommendedName>
        <fullName evidence="5">Transmembrane protein</fullName>
    </recommendedName>
</protein>
<dbReference type="EMBL" id="JASCZI010035331">
    <property type="protein sequence ID" value="MED6129502.1"/>
    <property type="molecule type" value="Genomic_DNA"/>
</dbReference>
<feature type="region of interest" description="Disordered" evidence="1">
    <location>
        <begin position="50"/>
        <end position="118"/>
    </location>
</feature>
<gene>
    <name evidence="3" type="ORF">PIB30_108595</name>
</gene>
<reference evidence="3 4" key="1">
    <citation type="journal article" date="2023" name="Plants (Basel)">
        <title>Bridging the Gap: Combining Genomics and Transcriptomics Approaches to Understand Stylosanthes scabra, an Orphan Legume from the Brazilian Caatinga.</title>
        <authorList>
            <person name="Ferreira-Neto J.R.C."/>
            <person name="da Silva M.D."/>
            <person name="Binneck E."/>
            <person name="de Melo N.F."/>
            <person name="da Silva R.H."/>
            <person name="de Melo A.L.T.M."/>
            <person name="Pandolfi V."/>
            <person name="Bustamante F.O."/>
            <person name="Brasileiro-Vidal A.C."/>
            <person name="Benko-Iseppon A.M."/>
        </authorList>
    </citation>
    <scope>NUCLEOTIDE SEQUENCE [LARGE SCALE GENOMIC DNA]</scope>
    <source>
        <tissue evidence="3">Leaves</tissue>
    </source>
</reference>
<comment type="caution">
    <text evidence="3">The sequence shown here is derived from an EMBL/GenBank/DDBJ whole genome shotgun (WGS) entry which is preliminary data.</text>
</comment>
<feature type="compositionally biased region" description="Basic and acidic residues" evidence="1">
    <location>
        <begin position="82"/>
        <end position="99"/>
    </location>
</feature>
<evidence type="ECO:0000256" key="1">
    <source>
        <dbReference type="SAM" id="MobiDB-lite"/>
    </source>
</evidence>
<organism evidence="3 4">
    <name type="scientific">Stylosanthes scabra</name>
    <dbReference type="NCBI Taxonomy" id="79078"/>
    <lineage>
        <taxon>Eukaryota</taxon>
        <taxon>Viridiplantae</taxon>
        <taxon>Streptophyta</taxon>
        <taxon>Embryophyta</taxon>
        <taxon>Tracheophyta</taxon>
        <taxon>Spermatophyta</taxon>
        <taxon>Magnoliopsida</taxon>
        <taxon>eudicotyledons</taxon>
        <taxon>Gunneridae</taxon>
        <taxon>Pentapetalae</taxon>
        <taxon>rosids</taxon>
        <taxon>fabids</taxon>
        <taxon>Fabales</taxon>
        <taxon>Fabaceae</taxon>
        <taxon>Papilionoideae</taxon>
        <taxon>50 kb inversion clade</taxon>
        <taxon>dalbergioids sensu lato</taxon>
        <taxon>Dalbergieae</taxon>
        <taxon>Pterocarpus clade</taxon>
        <taxon>Stylosanthes</taxon>
    </lineage>
</organism>